<dbReference type="EMBL" id="FOXH01000001">
    <property type="protein sequence ID" value="SFP01999.1"/>
    <property type="molecule type" value="Genomic_DNA"/>
</dbReference>
<dbReference type="STRING" id="1079859.SAMN04515674_1018"/>
<dbReference type="SUPFAM" id="SSF56954">
    <property type="entry name" value="Outer membrane efflux proteins (OEP)"/>
    <property type="match status" value="1"/>
</dbReference>
<proteinExistence type="inferred from homology"/>
<protein>
    <submittedName>
        <fullName evidence="3">Efflux transporter, outer membrane factor (OMF) lipoprotein, NodT family</fullName>
    </submittedName>
</protein>
<dbReference type="Proteomes" id="UP000199306">
    <property type="component" value="Unassembled WGS sequence"/>
</dbReference>
<accession>A0A1I5LXE7</accession>
<keyword evidence="2" id="KW-0564">Palmitate</keyword>
<keyword evidence="4" id="KW-1185">Reference proteome</keyword>
<gene>
    <name evidence="3" type="ORF">SAMN04515674_1018</name>
</gene>
<dbReference type="Gene3D" id="2.20.200.10">
    <property type="entry name" value="Outer membrane efflux proteins (OEP)"/>
    <property type="match status" value="1"/>
</dbReference>
<keyword evidence="2" id="KW-1134">Transmembrane beta strand</keyword>
<keyword evidence="2 3" id="KW-0449">Lipoprotein</keyword>
<dbReference type="Pfam" id="PF02321">
    <property type="entry name" value="OEP"/>
    <property type="match status" value="2"/>
</dbReference>
<evidence type="ECO:0000313" key="3">
    <source>
        <dbReference type="EMBL" id="SFP01999.1"/>
    </source>
</evidence>
<dbReference type="Gene3D" id="1.20.1600.10">
    <property type="entry name" value="Outer membrane efflux proteins (OEP)"/>
    <property type="match status" value="1"/>
</dbReference>
<reference evidence="3 4" key="1">
    <citation type="submission" date="2016-10" db="EMBL/GenBank/DDBJ databases">
        <authorList>
            <person name="de Groot N.N."/>
        </authorList>
    </citation>
    <scope>NUCLEOTIDE SEQUENCE [LARGE SCALE GENOMIC DNA]</scope>
    <source>
        <strain evidence="4">E92,LMG 26720,CCM 7988</strain>
    </source>
</reference>
<dbReference type="InterPro" id="IPR010131">
    <property type="entry name" value="MdtP/NodT-like"/>
</dbReference>
<dbReference type="GO" id="GO:0015562">
    <property type="term" value="F:efflux transmembrane transporter activity"/>
    <property type="evidence" value="ECO:0007669"/>
    <property type="project" value="InterPro"/>
</dbReference>
<dbReference type="GO" id="GO:0005886">
    <property type="term" value="C:plasma membrane"/>
    <property type="evidence" value="ECO:0007669"/>
    <property type="project" value="UniProtKB-SubCell"/>
</dbReference>
<organism evidence="3 4">
    <name type="scientific">Pseudarcicella hirudinis</name>
    <dbReference type="NCBI Taxonomy" id="1079859"/>
    <lineage>
        <taxon>Bacteria</taxon>
        <taxon>Pseudomonadati</taxon>
        <taxon>Bacteroidota</taxon>
        <taxon>Cytophagia</taxon>
        <taxon>Cytophagales</taxon>
        <taxon>Flectobacillaceae</taxon>
        <taxon>Pseudarcicella</taxon>
    </lineage>
</organism>
<comment type="similarity">
    <text evidence="1 2">Belongs to the outer membrane factor (OMF) (TC 1.B.17) family.</text>
</comment>
<evidence type="ECO:0000256" key="1">
    <source>
        <dbReference type="ARBA" id="ARBA00007613"/>
    </source>
</evidence>
<keyword evidence="2" id="KW-0812">Transmembrane</keyword>
<evidence type="ECO:0000313" key="4">
    <source>
        <dbReference type="Proteomes" id="UP000199306"/>
    </source>
</evidence>
<dbReference type="PANTHER" id="PTHR30203">
    <property type="entry name" value="OUTER MEMBRANE CATION EFFLUX PROTEIN"/>
    <property type="match status" value="1"/>
</dbReference>
<keyword evidence="2" id="KW-0472">Membrane</keyword>
<evidence type="ECO:0000256" key="2">
    <source>
        <dbReference type="RuleBase" id="RU362097"/>
    </source>
</evidence>
<dbReference type="AlphaFoldDB" id="A0A1I5LXE7"/>
<comment type="subcellular location">
    <subcellularLocation>
        <location evidence="2">Cell membrane</location>
        <topology evidence="2">Lipid-anchor</topology>
    </subcellularLocation>
</comment>
<sequence>MKNQNMFNKSPEPQTIEVSGGKIKKYLTGIAFLTVLIVADACRVSQNLEIPKADVPVSFRNSASNDSGSVANLPWKSFFPDVTLQQLIDSAVVKNYDMQLAVKNIEAAQLIFNQTKWSYFPDARVQLTGGSNRPSDNSLNGISASQFLGTRHIEDFTTSINLSWEADIWGKIRNQNARILAEFLQTDEARKAVQTRLVAGVAQGYFNLLMLDEQLAIAKRNFALNDSTLQIIRLQHQAGQVTLLAVQQAEAQQLVAAGLVPQLEQNIIIQENALKVLTGALPDKIERNAGFNALTVPENLSAGIPSSLVGRRPDVRSNELALNVANAKVGVAKANMYPSLTITAAGGINSFKASNWFNIPASLFGTAAAGIAQPVFMKKQLQTQYQVALVEREKTVLYFKQSVLNAVGEVSDALVKIEKLKVQQDITANRVNTLQQAIPNADMLFKNGMATYLEVINAQSNVLQSELEQSSIKRARLSAMVDLYRSLGGGWK</sequence>
<dbReference type="NCBIfam" id="TIGR01845">
    <property type="entry name" value="outer_NodT"/>
    <property type="match status" value="1"/>
</dbReference>
<name>A0A1I5LXE7_9BACT</name>
<dbReference type="PANTHER" id="PTHR30203:SF33">
    <property type="entry name" value="BLR4455 PROTEIN"/>
    <property type="match status" value="1"/>
</dbReference>
<dbReference type="InterPro" id="IPR003423">
    <property type="entry name" value="OMP_efflux"/>
</dbReference>